<dbReference type="EMBL" id="CM014092">
    <property type="protein sequence ID" value="TKS83091.1"/>
    <property type="molecule type" value="Genomic_DNA"/>
</dbReference>
<sequence>MSVLRWHRLSALWKNWMFNQEPAEEQDQISEAPGHEAEPRKKEGNTLKDHNSDFQNLTENLDHKTEKLNSENQNLEFTNLNSVPKTQKSEFFKRSSSEPCSQVSNSEDQSSSCDTTPEGCGRKSRRSCYSEEGVDCVLQVDNGSEGDDSFLQREGSQRRSRRRFRRVNPRGERELITDGQEPTGHNTLDSPPFSLLPHSHSLLRFPLAAGSPQHSILSTVESPRVGGGGGMPA</sequence>
<evidence type="ECO:0000313" key="3">
    <source>
        <dbReference type="Proteomes" id="UP000298787"/>
    </source>
</evidence>
<accession>A0A4U5V6X3</accession>
<evidence type="ECO:0000256" key="1">
    <source>
        <dbReference type="SAM" id="MobiDB-lite"/>
    </source>
</evidence>
<name>A0A4U5V6X3_COLLU</name>
<feature type="compositionally biased region" description="Low complexity" evidence="1">
    <location>
        <begin position="100"/>
        <end position="114"/>
    </location>
</feature>
<organism evidence="2 3">
    <name type="scientific">Collichthys lucidus</name>
    <name type="common">Big head croaker</name>
    <name type="synonym">Sciaena lucida</name>
    <dbReference type="NCBI Taxonomy" id="240159"/>
    <lineage>
        <taxon>Eukaryota</taxon>
        <taxon>Metazoa</taxon>
        <taxon>Chordata</taxon>
        <taxon>Craniata</taxon>
        <taxon>Vertebrata</taxon>
        <taxon>Euteleostomi</taxon>
        <taxon>Actinopterygii</taxon>
        <taxon>Neopterygii</taxon>
        <taxon>Teleostei</taxon>
        <taxon>Neoteleostei</taxon>
        <taxon>Acanthomorphata</taxon>
        <taxon>Eupercaria</taxon>
        <taxon>Sciaenidae</taxon>
        <taxon>Collichthys</taxon>
    </lineage>
</organism>
<reference evidence="2 3" key="1">
    <citation type="submission" date="2019-01" db="EMBL/GenBank/DDBJ databases">
        <title>Genome Assembly of Collichthys lucidus.</title>
        <authorList>
            <person name="Cai M."/>
            <person name="Xiao S."/>
        </authorList>
    </citation>
    <scope>NUCLEOTIDE SEQUENCE [LARGE SCALE GENOMIC DNA]</scope>
    <source>
        <strain evidence="2">JT15FE1705JMU</strain>
        <tissue evidence="2">Muscle</tissue>
    </source>
</reference>
<feature type="region of interest" description="Disordered" evidence="1">
    <location>
        <begin position="70"/>
        <end position="125"/>
    </location>
</feature>
<evidence type="ECO:0000313" key="2">
    <source>
        <dbReference type="EMBL" id="TKS83091.1"/>
    </source>
</evidence>
<feature type="region of interest" description="Disordered" evidence="1">
    <location>
        <begin position="22"/>
        <end position="53"/>
    </location>
</feature>
<feature type="compositionally biased region" description="Polar residues" evidence="1">
    <location>
        <begin position="70"/>
        <end position="86"/>
    </location>
</feature>
<feature type="compositionally biased region" description="Polar residues" evidence="1">
    <location>
        <begin position="212"/>
        <end position="221"/>
    </location>
</feature>
<feature type="compositionally biased region" description="Basic residues" evidence="1">
    <location>
        <begin position="158"/>
        <end position="168"/>
    </location>
</feature>
<feature type="region of interest" description="Disordered" evidence="1">
    <location>
        <begin position="210"/>
        <end position="233"/>
    </location>
</feature>
<feature type="region of interest" description="Disordered" evidence="1">
    <location>
        <begin position="139"/>
        <end position="193"/>
    </location>
</feature>
<feature type="compositionally biased region" description="Basic and acidic residues" evidence="1">
    <location>
        <begin position="87"/>
        <end position="96"/>
    </location>
</feature>
<protein>
    <submittedName>
        <fullName evidence="2">Rap guanine nucleotide exchange factor 6 PDZ domain-containing guanine nucleotide exchange factor 2</fullName>
    </submittedName>
</protein>
<feature type="compositionally biased region" description="Basic and acidic residues" evidence="1">
    <location>
        <begin position="33"/>
        <end position="52"/>
    </location>
</feature>
<dbReference type="AlphaFoldDB" id="A0A4U5V6X3"/>
<gene>
    <name evidence="2" type="ORF">D9C73_017201</name>
</gene>
<proteinExistence type="predicted"/>
<dbReference type="Proteomes" id="UP000298787">
    <property type="component" value="Chromosome 15"/>
</dbReference>
<dbReference type="STRING" id="240159.A0A4U5V6X3"/>
<keyword evidence="3" id="KW-1185">Reference proteome</keyword>